<feature type="transmembrane region" description="Helical" evidence="2">
    <location>
        <begin position="207"/>
        <end position="226"/>
    </location>
</feature>
<evidence type="ECO:0000256" key="1">
    <source>
        <dbReference type="SAM" id="MobiDB-lite"/>
    </source>
</evidence>
<feature type="region of interest" description="Disordered" evidence="1">
    <location>
        <begin position="1"/>
        <end position="20"/>
    </location>
</feature>
<keyword evidence="2" id="KW-0812">Transmembrane</keyword>
<dbReference type="Proteomes" id="UP001642484">
    <property type="component" value="Unassembled WGS sequence"/>
</dbReference>
<keyword evidence="2" id="KW-1133">Transmembrane helix</keyword>
<evidence type="ECO:0000256" key="2">
    <source>
        <dbReference type="SAM" id="Phobius"/>
    </source>
</evidence>
<gene>
    <name evidence="3" type="ORF">CCMP2556_LOCUS52310</name>
</gene>
<name>A0ABP0SL29_9DINO</name>
<keyword evidence="2" id="KW-0472">Membrane</keyword>
<protein>
    <submittedName>
        <fullName evidence="3">Uncharacterized protein</fullName>
    </submittedName>
</protein>
<comment type="caution">
    <text evidence="3">The sequence shown here is derived from an EMBL/GenBank/DDBJ whole genome shotgun (WGS) entry which is preliminary data.</text>
</comment>
<accession>A0ABP0SL29</accession>
<proteinExistence type="predicted"/>
<sequence length="247" mass="27085">MADVAMEEVATEPEAVANSSTCGLNVEQDAQISKPSVDSDQVENTPEVEVEAEDALQLPAPTTTPLRRSRRPSKKMAFVLISVVLAAIALELFIMTMPSVPWLLDKIYFAIALVFQLLMVIASCPLPQRFSGEGSWAVRFRSKLLDVAHWAFVVMSFGGAILLRAPESLAFTAGIAAVSLGFRLSMRNRCIITSVARTSSLPRISGRSVTNFFLALLVVSVLRLLLQLAFGRGWPWDQLIKLISHKQ</sequence>
<dbReference type="EMBL" id="CAXAMN010027794">
    <property type="protein sequence ID" value="CAK9112950.1"/>
    <property type="molecule type" value="Genomic_DNA"/>
</dbReference>
<feature type="compositionally biased region" description="Acidic residues" evidence="1">
    <location>
        <begin position="1"/>
        <end position="11"/>
    </location>
</feature>
<organism evidence="3 4">
    <name type="scientific">Durusdinium trenchii</name>
    <dbReference type="NCBI Taxonomy" id="1381693"/>
    <lineage>
        <taxon>Eukaryota</taxon>
        <taxon>Sar</taxon>
        <taxon>Alveolata</taxon>
        <taxon>Dinophyceae</taxon>
        <taxon>Suessiales</taxon>
        <taxon>Symbiodiniaceae</taxon>
        <taxon>Durusdinium</taxon>
    </lineage>
</organism>
<feature type="transmembrane region" description="Helical" evidence="2">
    <location>
        <begin position="107"/>
        <end position="126"/>
    </location>
</feature>
<evidence type="ECO:0000313" key="4">
    <source>
        <dbReference type="Proteomes" id="UP001642484"/>
    </source>
</evidence>
<evidence type="ECO:0000313" key="3">
    <source>
        <dbReference type="EMBL" id="CAK9112950.1"/>
    </source>
</evidence>
<reference evidence="3 4" key="1">
    <citation type="submission" date="2024-02" db="EMBL/GenBank/DDBJ databases">
        <authorList>
            <person name="Chen Y."/>
            <person name="Shah S."/>
            <person name="Dougan E. K."/>
            <person name="Thang M."/>
            <person name="Chan C."/>
        </authorList>
    </citation>
    <scope>NUCLEOTIDE SEQUENCE [LARGE SCALE GENOMIC DNA]</scope>
</reference>
<keyword evidence="4" id="KW-1185">Reference proteome</keyword>
<feature type="transmembrane region" description="Helical" evidence="2">
    <location>
        <begin position="147"/>
        <end position="163"/>
    </location>
</feature>
<feature type="transmembrane region" description="Helical" evidence="2">
    <location>
        <begin position="169"/>
        <end position="186"/>
    </location>
</feature>
<feature type="transmembrane region" description="Helical" evidence="2">
    <location>
        <begin position="76"/>
        <end position="95"/>
    </location>
</feature>